<dbReference type="RefSeq" id="XP_066831878.1">
    <property type="nucleotide sequence ID" value="XM_066975217.1"/>
</dbReference>
<evidence type="ECO:0000313" key="4">
    <source>
        <dbReference type="Proteomes" id="UP001497383"/>
    </source>
</evidence>
<dbReference type="PANTHER" id="PTHR12192">
    <property type="entry name" value="CATION TRANSPORT PROTEIN CHAC-RELATED"/>
    <property type="match status" value="1"/>
</dbReference>
<dbReference type="GeneID" id="92210136"/>
<dbReference type="Pfam" id="PF04752">
    <property type="entry name" value="ChaC"/>
    <property type="match status" value="1"/>
</dbReference>
<proteinExistence type="predicted"/>
<dbReference type="EC" id="4.3.2.7" evidence="1"/>
<evidence type="ECO:0000256" key="2">
    <source>
        <dbReference type="ARBA" id="ARBA00023239"/>
    </source>
</evidence>
<protein>
    <recommendedName>
        <fullName evidence="1">glutathione-specific gamma-glutamylcyclotransferase</fullName>
        <ecNumber evidence="1">4.3.2.7</ecNumber>
    </recommendedName>
</protein>
<accession>A0ABP0ZUA6</accession>
<evidence type="ECO:0000256" key="1">
    <source>
        <dbReference type="ARBA" id="ARBA00012344"/>
    </source>
</evidence>
<keyword evidence="2" id="KW-0456">Lyase</keyword>
<dbReference type="EMBL" id="OZ022410">
    <property type="protein sequence ID" value="CAK9441071.1"/>
    <property type="molecule type" value="Genomic_DNA"/>
</dbReference>
<dbReference type="PANTHER" id="PTHR12192:SF2">
    <property type="entry name" value="GLUTATHIONE-SPECIFIC GAMMA-GLUTAMYLCYCLOTRANSFERASE 2"/>
    <property type="match status" value="1"/>
</dbReference>
<gene>
    <name evidence="3" type="ORF">LODBEIA_P49400</name>
</gene>
<name>A0ABP0ZUA6_9ASCO</name>
<keyword evidence="4" id="KW-1185">Reference proteome</keyword>
<evidence type="ECO:0000313" key="3">
    <source>
        <dbReference type="EMBL" id="CAK9441071.1"/>
    </source>
</evidence>
<sequence length="276" mass="31608">MNGVICAPFHLVEVIGAEKRSVAHRRNLQHFSTIPHPNHHPQTHPSFATMTRDEPQGMWIIGYGSLIFKPPPHTSRRITGVIQGYIRRFWQSSNDHRGTREAPGRVATLISLEQLVDERFRYHDLLAYEMRREEPCLDIDDLHEGDLKVCGCAYFVEAQYVEAVRAYLDLREQNGYSLHRIKFYLDRDQKEKGAGDVPGVAEDEGGLYIESSVYIGGLELESFVGPERIEDTADVIRHSIGPSGKNIEYLVKLVESVRELGHEDRYLEDLLRIVEQ</sequence>
<organism evidence="3 4">
    <name type="scientific">Lodderomyces beijingensis</name>
    <dbReference type="NCBI Taxonomy" id="1775926"/>
    <lineage>
        <taxon>Eukaryota</taxon>
        <taxon>Fungi</taxon>
        <taxon>Dikarya</taxon>
        <taxon>Ascomycota</taxon>
        <taxon>Saccharomycotina</taxon>
        <taxon>Pichiomycetes</taxon>
        <taxon>Debaryomycetaceae</taxon>
        <taxon>Candida/Lodderomyces clade</taxon>
        <taxon>Lodderomyces</taxon>
    </lineage>
</organism>
<dbReference type="InterPro" id="IPR006840">
    <property type="entry name" value="ChaC"/>
</dbReference>
<reference evidence="3 4" key="1">
    <citation type="submission" date="2024-03" db="EMBL/GenBank/DDBJ databases">
        <authorList>
            <person name="Brejova B."/>
        </authorList>
    </citation>
    <scope>NUCLEOTIDE SEQUENCE [LARGE SCALE GENOMIC DNA]</scope>
    <source>
        <strain evidence="3 4">CBS 14171</strain>
    </source>
</reference>
<dbReference type="Proteomes" id="UP001497383">
    <property type="component" value="Chromosome 6"/>
</dbReference>